<dbReference type="AlphaFoldDB" id="A0A429XKX0"/>
<keyword evidence="3" id="KW-1185">Reference proteome</keyword>
<proteinExistence type="predicted"/>
<sequence>MPVVLKKRYSNRQYSKDILVFDGNMNIRFSKFFKILVPLLKLFKVFVPYEGTNIPTRVYAKSKEYSKSYILERHFNFSKHNPYIFCSKFTASKDNIIVEIVRFGIVLSYYYIFDGNKVKIKHKCYVWHIFGKFIPIPLSLLIGKVYAEERAIDENNFKLSLVIIHSCFGKILDYNGKFKII</sequence>
<feature type="domain" description="DUF4166" evidence="1">
    <location>
        <begin position="2"/>
        <end position="178"/>
    </location>
</feature>
<dbReference type="InterPro" id="IPR025311">
    <property type="entry name" value="DUF4166"/>
</dbReference>
<organism evidence="2 3">
    <name type="scientific">Candidatus Aquarickettsia rohweri</name>
    <dbReference type="NCBI Taxonomy" id="2602574"/>
    <lineage>
        <taxon>Bacteria</taxon>
        <taxon>Pseudomonadati</taxon>
        <taxon>Pseudomonadota</taxon>
        <taxon>Alphaproteobacteria</taxon>
        <taxon>Rickettsiales</taxon>
        <taxon>Candidatus Midichloriaceae</taxon>
        <taxon>Candidatus Aquarickettsia</taxon>
    </lineage>
</organism>
<dbReference type="OrthoDB" id="8844917at2"/>
<protein>
    <submittedName>
        <fullName evidence="2">DUF4166 domain-containing protein</fullName>
    </submittedName>
</protein>
<dbReference type="Proteomes" id="UP000279470">
    <property type="component" value="Unassembled WGS sequence"/>
</dbReference>
<dbReference type="RefSeq" id="WP_126044750.1">
    <property type="nucleotide sequence ID" value="NZ_RXFM01000039.1"/>
</dbReference>
<dbReference type="EMBL" id="RXFM01000039">
    <property type="protein sequence ID" value="RST66795.1"/>
    <property type="molecule type" value="Genomic_DNA"/>
</dbReference>
<evidence type="ECO:0000313" key="2">
    <source>
        <dbReference type="EMBL" id="RST66795.1"/>
    </source>
</evidence>
<comment type="caution">
    <text evidence="2">The sequence shown here is derived from an EMBL/GenBank/DDBJ whole genome shotgun (WGS) entry which is preliminary data.</text>
</comment>
<accession>A0A429XKX0</accession>
<gene>
    <name evidence="2" type="ORF">EIC27_03460</name>
</gene>
<reference evidence="3" key="1">
    <citation type="submission" date="2018-11" db="EMBL/GenBank/DDBJ databases">
        <title>Phylogenetic, genomic, and biogeographic characterization of a novel and ubiquitous marine invertebrate-associated Rickettsiales parasite, Candidatus Marinoinvertebrata rohwerii, gen. nov., sp. nov.</title>
        <authorList>
            <person name="Klinges J.G."/>
            <person name="Rosales S.M."/>
            <person name="Mcminds R."/>
            <person name="Shaver E.C."/>
            <person name="Shantz A."/>
            <person name="Peters E.C."/>
            <person name="Burkepile D.E."/>
            <person name="Silliman B.R."/>
            <person name="Vega Thurber R.L."/>
        </authorList>
    </citation>
    <scope>NUCLEOTIDE SEQUENCE [LARGE SCALE GENOMIC DNA]</scope>
    <source>
        <strain evidence="3">a_cerv_44</strain>
    </source>
</reference>
<evidence type="ECO:0000259" key="1">
    <source>
        <dbReference type="Pfam" id="PF13761"/>
    </source>
</evidence>
<name>A0A429XKX0_9RICK</name>
<evidence type="ECO:0000313" key="3">
    <source>
        <dbReference type="Proteomes" id="UP000279470"/>
    </source>
</evidence>
<dbReference type="Pfam" id="PF13761">
    <property type="entry name" value="DUF4166"/>
    <property type="match status" value="1"/>
</dbReference>